<comment type="caution">
    <text evidence="21">The sequence shown here is derived from an EMBL/GenBank/DDBJ whole genome shotgun (WGS) entry which is preliminary data.</text>
</comment>
<feature type="transmembrane region" description="Helical" evidence="18">
    <location>
        <begin position="28"/>
        <end position="51"/>
    </location>
</feature>
<keyword evidence="22" id="KW-1185">Reference proteome</keyword>
<dbReference type="SMART" id="SM00387">
    <property type="entry name" value="HATPase_c"/>
    <property type="match status" value="1"/>
</dbReference>
<keyword evidence="14" id="KW-0902">Two-component regulatory system</keyword>
<evidence type="ECO:0000256" key="1">
    <source>
        <dbReference type="ARBA" id="ARBA00000085"/>
    </source>
</evidence>
<evidence type="ECO:0000256" key="18">
    <source>
        <dbReference type="SAM" id="Phobius"/>
    </source>
</evidence>
<evidence type="ECO:0000256" key="7">
    <source>
        <dbReference type="ARBA" id="ARBA00022485"/>
    </source>
</evidence>
<comment type="catalytic activity">
    <reaction evidence="1">
        <text>ATP + protein L-histidine = ADP + protein N-phospho-L-histidine.</text>
        <dbReference type="EC" id="2.7.13.3"/>
    </reaction>
</comment>
<dbReference type="Proteomes" id="UP001224644">
    <property type="component" value="Unassembled WGS sequence"/>
</dbReference>
<dbReference type="InterPro" id="IPR050482">
    <property type="entry name" value="Sensor_HK_TwoCompSys"/>
</dbReference>
<evidence type="ECO:0000256" key="10">
    <source>
        <dbReference type="ARBA" id="ARBA00022679"/>
    </source>
</evidence>
<feature type="domain" description="Histidine kinase" evidence="19">
    <location>
        <begin position="381"/>
        <end position="466"/>
    </location>
</feature>
<dbReference type="CDD" id="cd16917">
    <property type="entry name" value="HATPase_UhpB-NarQ-NarX-like"/>
    <property type="match status" value="1"/>
</dbReference>
<dbReference type="Gene3D" id="6.10.340.10">
    <property type="match status" value="1"/>
</dbReference>
<keyword evidence="8" id="KW-0963">Cytoplasm</keyword>
<dbReference type="PROSITE" id="PS50109">
    <property type="entry name" value="HIS_KIN"/>
    <property type="match status" value="1"/>
</dbReference>
<evidence type="ECO:0000313" key="21">
    <source>
        <dbReference type="EMBL" id="MDN3592712.1"/>
    </source>
</evidence>
<dbReference type="Pfam" id="PF02518">
    <property type="entry name" value="HATPase_c"/>
    <property type="match status" value="1"/>
</dbReference>
<evidence type="ECO:0000256" key="14">
    <source>
        <dbReference type="ARBA" id="ARBA00023012"/>
    </source>
</evidence>
<keyword evidence="12" id="KW-0418">Kinase</keyword>
<organism evidence="21 22">
    <name type="scientific">Methylobacterium adhaesivum</name>
    <dbReference type="NCBI Taxonomy" id="333297"/>
    <lineage>
        <taxon>Bacteria</taxon>
        <taxon>Pseudomonadati</taxon>
        <taxon>Pseudomonadota</taxon>
        <taxon>Alphaproteobacteria</taxon>
        <taxon>Hyphomicrobiales</taxon>
        <taxon>Methylobacteriaceae</taxon>
        <taxon>Methylobacterium</taxon>
    </lineage>
</organism>
<evidence type="ECO:0000259" key="20">
    <source>
        <dbReference type="PROSITE" id="PS50885"/>
    </source>
</evidence>
<keyword evidence="15" id="KW-0411">Iron-sulfur</keyword>
<protein>
    <recommendedName>
        <fullName evidence="6">Oxygen sensor histidine kinase NreB</fullName>
        <ecNumber evidence="5">2.7.13.3</ecNumber>
    </recommendedName>
    <alternativeName>
        <fullName evidence="17">Nitrogen regulation protein B</fullName>
    </alternativeName>
</protein>
<dbReference type="Pfam" id="PF16448">
    <property type="entry name" value="LapD_MoxY_N"/>
    <property type="match status" value="1"/>
</dbReference>
<dbReference type="PRINTS" id="PR00344">
    <property type="entry name" value="BCTRLSENSOR"/>
</dbReference>
<dbReference type="Gene3D" id="3.30.565.10">
    <property type="entry name" value="Histidine kinase-like ATPase, C-terminal domain"/>
    <property type="match status" value="1"/>
</dbReference>
<proteinExistence type="predicted"/>
<dbReference type="InterPro" id="IPR032244">
    <property type="entry name" value="LapD_MoxY_N"/>
</dbReference>
<evidence type="ECO:0000256" key="17">
    <source>
        <dbReference type="ARBA" id="ARBA00030800"/>
    </source>
</evidence>
<dbReference type="SMART" id="SM00304">
    <property type="entry name" value="HAMP"/>
    <property type="match status" value="1"/>
</dbReference>
<name>A0ABT8BKK2_9HYPH</name>
<dbReference type="Pfam" id="PF07730">
    <property type="entry name" value="HisKA_3"/>
    <property type="match status" value="1"/>
</dbReference>
<dbReference type="EMBL" id="JAUFPX010000018">
    <property type="protein sequence ID" value="MDN3592712.1"/>
    <property type="molecule type" value="Genomic_DNA"/>
</dbReference>
<evidence type="ECO:0000259" key="19">
    <source>
        <dbReference type="PROSITE" id="PS50109"/>
    </source>
</evidence>
<comment type="function">
    <text evidence="16">Member of the two-component regulatory system NreB/NreC involved in the control of dissimilatory nitrate/nitrite reduction in response to oxygen. NreB functions as a direct oxygen sensor histidine kinase which is autophosphorylated, in the absence of oxygen, probably at the conserved histidine residue, and transfers its phosphate group probably to a conserved aspartate residue of NreC. NreB/NreC activates the expression of the nitrate (narGHJI) and nitrite (nir) reductase operons, as well as the putative nitrate transporter gene narT.</text>
</comment>
<comment type="cofactor">
    <cofactor evidence="2">
        <name>[4Fe-4S] cluster</name>
        <dbReference type="ChEBI" id="CHEBI:49883"/>
    </cofactor>
</comment>
<keyword evidence="10" id="KW-0808">Transferase</keyword>
<keyword evidence="13" id="KW-0408">Iron</keyword>
<dbReference type="EC" id="2.7.13.3" evidence="5"/>
<dbReference type="PROSITE" id="PS50885">
    <property type="entry name" value="HAMP"/>
    <property type="match status" value="1"/>
</dbReference>
<dbReference type="InterPro" id="IPR003660">
    <property type="entry name" value="HAMP_dom"/>
</dbReference>
<evidence type="ECO:0000256" key="4">
    <source>
        <dbReference type="ARBA" id="ARBA00004496"/>
    </source>
</evidence>
<dbReference type="PANTHER" id="PTHR24421">
    <property type="entry name" value="NITRATE/NITRITE SENSOR PROTEIN NARX-RELATED"/>
    <property type="match status" value="1"/>
</dbReference>
<evidence type="ECO:0000256" key="15">
    <source>
        <dbReference type="ARBA" id="ARBA00023014"/>
    </source>
</evidence>
<dbReference type="PANTHER" id="PTHR24421:SF58">
    <property type="entry name" value="SIGNAL TRANSDUCTION HISTIDINE-PROTEIN KINASE_PHOSPHATASE UHPB"/>
    <property type="match status" value="1"/>
</dbReference>
<keyword evidence="11" id="KW-0479">Metal-binding</keyword>
<feature type="transmembrane region" description="Helical" evidence="18">
    <location>
        <begin position="167"/>
        <end position="193"/>
    </location>
</feature>
<evidence type="ECO:0000256" key="13">
    <source>
        <dbReference type="ARBA" id="ARBA00023004"/>
    </source>
</evidence>
<keyword evidence="18" id="KW-0812">Transmembrane</keyword>
<evidence type="ECO:0000313" key="22">
    <source>
        <dbReference type="Proteomes" id="UP001224644"/>
    </source>
</evidence>
<evidence type="ECO:0000256" key="9">
    <source>
        <dbReference type="ARBA" id="ARBA00022553"/>
    </source>
</evidence>
<dbReference type="InterPro" id="IPR004358">
    <property type="entry name" value="Sig_transdc_His_kin-like_C"/>
</dbReference>
<dbReference type="CDD" id="cd06225">
    <property type="entry name" value="HAMP"/>
    <property type="match status" value="1"/>
</dbReference>
<evidence type="ECO:0000256" key="8">
    <source>
        <dbReference type="ARBA" id="ARBA00022490"/>
    </source>
</evidence>
<evidence type="ECO:0000256" key="3">
    <source>
        <dbReference type="ARBA" id="ARBA00004370"/>
    </source>
</evidence>
<accession>A0ABT8BKK2</accession>
<sequence>MTTAPASSPPAWAARPTFWARWPTRTRMIVLVIAIDVLAALLSCGVIVLNARSAVEVEMKAALANVELLVSDTIDLAQAASPDTLLQTLRLRVQGLRHVRVTVLDASGTVVQAPSQRPRRDSYEAPHWFVALIAPEPRQHELPIVVQGQRIGAARITTQPRDEIDEVWAYAASLSLASLLVSLGLLAALYVAFGRVLAPLTEVAEGLTQLERQDYTARLAPPASRELAVIAARFNSVAQALSETRAANRRLNRQLLTAQDDERRATALELHDEFGPCLFALEANAASVIRMARAEAEPDRAKLAQRAEEISAIVGQVQTLNRDLLNRLRPHALGQVPLPECLVLLLRDFTRRHSSTRFTGTFEGLGAGYGDVTDLTVFRCIQESMTNAVRHGRAEHVSVDARETHDGSVAHIAISVRDDGGGIAPDHRVGLGLSGMRERVEALGGTLVLDNGTPGTVVRIRIPFEPERHEDTSAIPQA</sequence>
<evidence type="ECO:0000256" key="2">
    <source>
        <dbReference type="ARBA" id="ARBA00001966"/>
    </source>
</evidence>
<dbReference type="RefSeq" id="WP_238221814.1">
    <property type="nucleotide sequence ID" value="NZ_BPQD01000002.1"/>
</dbReference>
<evidence type="ECO:0000256" key="16">
    <source>
        <dbReference type="ARBA" id="ARBA00024827"/>
    </source>
</evidence>
<dbReference type="InterPro" id="IPR005467">
    <property type="entry name" value="His_kinase_dom"/>
</dbReference>
<evidence type="ECO:0000256" key="11">
    <source>
        <dbReference type="ARBA" id="ARBA00022723"/>
    </source>
</evidence>
<dbReference type="SUPFAM" id="SSF55874">
    <property type="entry name" value="ATPase domain of HSP90 chaperone/DNA topoisomerase II/histidine kinase"/>
    <property type="match status" value="1"/>
</dbReference>
<keyword evidence="7" id="KW-0004">4Fe-4S</keyword>
<keyword evidence="9" id="KW-0597">Phosphoprotein</keyword>
<dbReference type="InterPro" id="IPR003594">
    <property type="entry name" value="HATPase_dom"/>
</dbReference>
<evidence type="ECO:0000256" key="5">
    <source>
        <dbReference type="ARBA" id="ARBA00012438"/>
    </source>
</evidence>
<dbReference type="InterPro" id="IPR011712">
    <property type="entry name" value="Sig_transdc_His_kin_sub3_dim/P"/>
</dbReference>
<evidence type="ECO:0000256" key="12">
    <source>
        <dbReference type="ARBA" id="ARBA00022777"/>
    </source>
</evidence>
<feature type="domain" description="HAMP" evidence="20">
    <location>
        <begin position="194"/>
        <end position="246"/>
    </location>
</feature>
<reference evidence="22" key="1">
    <citation type="journal article" date="2019" name="Int. J. Syst. Evol. Microbiol.">
        <title>The Global Catalogue of Microorganisms (GCM) 10K type strain sequencing project: providing services to taxonomists for standard genome sequencing and annotation.</title>
        <authorList>
            <consortium name="The Broad Institute Genomics Platform"/>
            <consortium name="The Broad Institute Genome Sequencing Center for Infectious Disease"/>
            <person name="Wu L."/>
            <person name="Ma J."/>
        </authorList>
    </citation>
    <scope>NUCLEOTIDE SEQUENCE [LARGE SCALE GENOMIC DNA]</scope>
    <source>
        <strain evidence="22">CECT 7069</strain>
    </source>
</reference>
<evidence type="ECO:0000256" key="6">
    <source>
        <dbReference type="ARBA" id="ARBA00017322"/>
    </source>
</evidence>
<dbReference type="InterPro" id="IPR036890">
    <property type="entry name" value="HATPase_C_sf"/>
</dbReference>
<keyword evidence="18" id="KW-1133">Transmembrane helix</keyword>
<comment type="subcellular location">
    <subcellularLocation>
        <location evidence="4">Cytoplasm</location>
    </subcellularLocation>
    <subcellularLocation>
        <location evidence="3">Membrane</location>
    </subcellularLocation>
</comment>
<gene>
    <name evidence="21" type="ORF">QWZ12_19125</name>
</gene>
<keyword evidence="18" id="KW-0472">Membrane</keyword>